<evidence type="ECO:0000313" key="2">
    <source>
        <dbReference type="EMBL" id="KDP40560.1"/>
    </source>
</evidence>
<dbReference type="Proteomes" id="UP000027138">
    <property type="component" value="Unassembled WGS sequence"/>
</dbReference>
<dbReference type="AlphaFoldDB" id="A0A067L7S7"/>
<accession>A0A067L7S7</accession>
<sequence length="212" mass="24280">MESFPEETLLPSAVTNLDIAYLDNLKSLEYKGLHHLTSLRELKIRFCPKLQSITEEGLPSSLSSLVIYHCPELESFPKAGLPLTLESLEIICCNKLISGRMHWNLQNLQHLLHFSIAGCENVESFPEERLLPSSLSSLKIWRLQNLKSINCKGLQHLTSLRKLEMLNCIKLQSMPEQELPPSISSLIIKNCPLLKRRRFHKPLTLDTTKREE</sequence>
<proteinExistence type="predicted"/>
<gene>
    <name evidence="2" type="ORF">JCGZ_24559</name>
</gene>
<dbReference type="GO" id="GO:0006952">
    <property type="term" value="P:defense response"/>
    <property type="evidence" value="ECO:0007669"/>
    <property type="project" value="UniProtKB-KW"/>
</dbReference>
<protein>
    <submittedName>
        <fullName evidence="2">Uncharacterized protein</fullName>
    </submittedName>
</protein>
<keyword evidence="3" id="KW-1185">Reference proteome</keyword>
<dbReference type="OrthoDB" id="851998at2759"/>
<dbReference type="SUPFAM" id="SSF52058">
    <property type="entry name" value="L domain-like"/>
    <property type="match status" value="1"/>
</dbReference>
<organism evidence="2 3">
    <name type="scientific">Jatropha curcas</name>
    <name type="common">Barbados nut</name>
    <dbReference type="NCBI Taxonomy" id="180498"/>
    <lineage>
        <taxon>Eukaryota</taxon>
        <taxon>Viridiplantae</taxon>
        <taxon>Streptophyta</taxon>
        <taxon>Embryophyta</taxon>
        <taxon>Tracheophyta</taxon>
        <taxon>Spermatophyta</taxon>
        <taxon>Magnoliopsida</taxon>
        <taxon>eudicotyledons</taxon>
        <taxon>Gunneridae</taxon>
        <taxon>Pentapetalae</taxon>
        <taxon>rosids</taxon>
        <taxon>fabids</taxon>
        <taxon>Malpighiales</taxon>
        <taxon>Euphorbiaceae</taxon>
        <taxon>Crotonoideae</taxon>
        <taxon>Jatropheae</taxon>
        <taxon>Jatropha</taxon>
    </lineage>
</organism>
<dbReference type="Gene3D" id="3.80.10.10">
    <property type="entry name" value="Ribonuclease Inhibitor"/>
    <property type="match status" value="1"/>
</dbReference>
<name>A0A067L7S7_JATCU</name>
<dbReference type="PANTHER" id="PTHR36766:SF40">
    <property type="entry name" value="DISEASE RESISTANCE PROTEIN RGA3"/>
    <property type="match status" value="1"/>
</dbReference>
<reference evidence="2 3" key="1">
    <citation type="journal article" date="2014" name="PLoS ONE">
        <title>Global Analysis of Gene Expression Profiles in Physic Nut (Jatropha curcas L.) Seedlings Exposed to Salt Stress.</title>
        <authorList>
            <person name="Zhang L."/>
            <person name="Zhang C."/>
            <person name="Wu P."/>
            <person name="Chen Y."/>
            <person name="Li M."/>
            <person name="Jiang H."/>
            <person name="Wu G."/>
        </authorList>
    </citation>
    <scope>NUCLEOTIDE SEQUENCE [LARGE SCALE GENOMIC DNA]</scope>
    <source>
        <strain evidence="3">cv. GZQX0401</strain>
        <tissue evidence="2">Young leaves</tissue>
    </source>
</reference>
<dbReference type="EMBL" id="KK914327">
    <property type="protein sequence ID" value="KDP40560.1"/>
    <property type="molecule type" value="Genomic_DNA"/>
</dbReference>
<dbReference type="PANTHER" id="PTHR36766">
    <property type="entry name" value="PLANT BROAD-SPECTRUM MILDEW RESISTANCE PROTEIN RPW8"/>
    <property type="match status" value="1"/>
</dbReference>
<keyword evidence="1" id="KW-0611">Plant defense</keyword>
<evidence type="ECO:0000313" key="3">
    <source>
        <dbReference type="Proteomes" id="UP000027138"/>
    </source>
</evidence>
<dbReference type="InterPro" id="IPR032675">
    <property type="entry name" value="LRR_dom_sf"/>
</dbReference>
<evidence type="ECO:0000256" key="1">
    <source>
        <dbReference type="ARBA" id="ARBA00022821"/>
    </source>
</evidence>